<dbReference type="SUPFAM" id="SSF50621">
    <property type="entry name" value="Alanine racemase C-terminal domain-like"/>
    <property type="match status" value="1"/>
</dbReference>
<feature type="binding site" evidence="5">
    <location>
        <position position="411"/>
    </location>
    <ligand>
        <name>substrate</name>
    </ligand>
</feature>
<dbReference type="SUPFAM" id="SSF51419">
    <property type="entry name" value="PLP-binding barrel"/>
    <property type="match status" value="1"/>
</dbReference>
<comment type="catalytic activity">
    <reaction evidence="5 8">
        <text>meso-2,6-diaminopimelate + H(+) = L-lysine + CO2</text>
        <dbReference type="Rhea" id="RHEA:15101"/>
        <dbReference type="ChEBI" id="CHEBI:15378"/>
        <dbReference type="ChEBI" id="CHEBI:16526"/>
        <dbReference type="ChEBI" id="CHEBI:32551"/>
        <dbReference type="ChEBI" id="CHEBI:57791"/>
        <dbReference type="EC" id="4.1.1.20"/>
    </reaction>
</comment>
<evidence type="ECO:0000256" key="5">
    <source>
        <dbReference type="HAMAP-Rule" id="MF_02120"/>
    </source>
</evidence>
<comment type="pathway">
    <text evidence="5 8">Amino-acid biosynthesis; L-lysine biosynthesis via DAP pathway; L-lysine from DL-2,6-diaminopimelate: step 1/1.</text>
</comment>
<dbReference type="GO" id="GO:0008836">
    <property type="term" value="F:diaminopimelate decarboxylase activity"/>
    <property type="evidence" value="ECO:0007669"/>
    <property type="project" value="UniProtKB-UniRule"/>
</dbReference>
<dbReference type="RefSeq" id="WP_204748565.1">
    <property type="nucleotide sequence ID" value="NZ_CP069188.1"/>
</dbReference>
<dbReference type="PRINTS" id="PR01179">
    <property type="entry name" value="ODADCRBXLASE"/>
</dbReference>
<feature type="binding site" evidence="5">
    <location>
        <position position="383"/>
    </location>
    <ligand>
        <name>substrate</name>
    </ligand>
</feature>
<dbReference type="EC" id="4.1.1.20" evidence="5 6"/>
<evidence type="ECO:0000256" key="2">
    <source>
        <dbReference type="ARBA" id="ARBA00022793"/>
    </source>
</evidence>
<evidence type="ECO:0000256" key="4">
    <source>
        <dbReference type="ARBA" id="ARBA00023239"/>
    </source>
</evidence>
<keyword evidence="5" id="KW-0028">Amino-acid biosynthesis</keyword>
<dbReference type="InterPro" id="IPR022653">
    <property type="entry name" value="De-COase2_pyr-phos_BS"/>
</dbReference>
<accession>A0A8T8E328</accession>
<feature type="binding site" evidence="5">
    <location>
        <position position="345"/>
    </location>
    <ligand>
        <name>substrate</name>
    </ligand>
</feature>
<feature type="binding site" evidence="5">
    <location>
        <position position="267"/>
    </location>
    <ligand>
        <name>pyridoxal 5'-phosphate</name>
        <dbReference type="ChEBI" id="CHEBI:597326"/>
    </ligand>
</feature>
<evidence type="ECO:0000256" key="8">
    <source>
        <dbReference type="RuleBase" id="RU003738"/>
    </source>
</evidence>
<dbReference type="PROSITE" id="PS00878">
    <property type="entry name" value="ODR_DC_2_1"/>
    <property type="match status" value="1"/>
</dbReference>
<feature type="binding site" evidence="5">
    <location>
        <position position="341"/>
    </location>
    <ligand>
        <name>substrate</name>
    </ligand>
</feature>
<sequence>MSTLADSPAIRRLADWDATRLESLVGDYGSPLYALDLERVRENYRRLAAAFPDAEIMYAVKANALGDVLETLHEEGAGLECASAGEVKRALAAAEASDRGGGSGADIHYTAVNPPARDLDWVVDAWEDHPELTITVGAEDTIDRLEERGYDGRLCLRVNPGIDAGHHEKVKTGAAAKFGVPIERAVDVLADAADRGFDVVGVHAHVGSGVSSDQLDDHRAFVARMGDLAREVNEALRASESRTESEATRETSEALDGSLEFVDVGGGFGVPYREDEAPLDLEAVAEATREALGEVDARLTIEPGRYFVADAGVLLTEVNTVKEARDTLAVGVDAGMTTLLRPAMYDAYHPIRNLTADIEAETDEPSDSGRETVPQTIAGPICESGDVFCSDRELPASRRADVLAIGNAGAYGYEMANQYNSRPRPASVVIDGDGNDAVRLARRRETFDDVTRVETNAADPTIESPSRNRNADTNREAHNDHDIR</sequence>
<feature type="compositionally biased region" description="Basic and acidic residues" evidence="9">
    <location>
        <begin position="469"/>
        <end position="484"/>
    </location>
</feature>
<dbReference type="InterPro" id="IPR000183">
    <property type="entry name" value="Orn/DAP/Arg_de-COase"/>
</dbReference>
<feature type="active site" description="Proton donor" evidence="7">
    <location>
        <position position="382"/>
    </location>
</feature>
<evidence type="ECO:0000256" key="6">
    <source>
        <dbReference type="NCBIfam" id="TIGR01048"/>
    </source>
</evidence>
<dbReference type="PANTHER" id="PTHR43727">
    <property type="entry name" value="DIAMINOPIMELATE DECARBOXYLASE"/>
    <property type="match status" value="1"/>
</dbReference>
<comment type="cofactor">
    <cofactor evidence="1 5 7 8">
        <name>pyridoxal 5'-phosphate</name>
        <dbReference type="ChEBI" id="CHEBI:597326"/>
    </cofactor>
</comment>
<dbReference type="InterPro" id="IPR009006">
    <property type="entry name" value="Ala_racemase/Decarboxylase_C"/>
</dbReference>
<dbReference type="GO" id="GO:0009089">
    <property type="term" value="P:lysine biosynthetic process via diaminopimelate"/>
    <property type="evidence" value="ECO:0007669"/>
    <property type="project" value="UniProtKB-UniRule"/>
</dbReference>
<dbReference type="NCBIfam" id="TIGR01048">
    <property type="entry name" value="lysA"/>
    <property type="match status" value="1"/>
</dbReference>
<name>A0A8T8E328_9EURY</name>
<evidence type="ECO:0000256" key="3">
    <source>
        <dbReference type="ARBA" id="ARBA00022898"/>
    </source>
</evidence>
<dbReference type="OrthoDB" id="18565at2157"/>
<dbReference type="GO" id="GO:0030170">
    <property type="term" value="F:pyridoxal phosphate binding"/>
    <property type="evidence" value="ECO:0007669"/>
    <property type="project" value="UniProtKB-UniRule"/>
</dbReference>
<reference evidence="11 12" key="1">
    <citation type="submission" date="2021-01" db="EMBL/GenBank/DDBJ databases">
        <title>Genome Sequence and Methylation Pattern of Haloterrigena salifodinae BOL5-1, An Extremely Halophilic Archaeon from a Bolivian Salt Mine.</title>
        <authorList>
            <person name="DasSarma P."/>
            <person name="Anton B.P."/>
            <person name="DasSarma S.L."/>
            <person name="von Ehrenheim H.A.L."/>
            <person name="Martinez F.L."/>
            <person name="Guzman D."/>
            <person name="Roberts R.J."/>
            <person name="DasSarma S."/>
        </authorList>
    </citation>
    <scope>NUCLEOTIDE SEQUENCE [LARGE SCALE GENOMIC DNA]</scope>
    <source>
        <strain evidence="11 12">BOL5-1</strain>
    </source>
</reference>
<comment type="similarity">
    <text evidence="5">Belongs to the Orn/Lys/Arg decarboxylase class-II family. LysA subfamily.</text>
</comment>
<dbReference type="Gene3D" id="3.20.20.10">
    <property type="entry name" value="Alanine racemase"/>
    <property type="match status" value="1"/>
</dbReference>
<dbReference type="EMBL" id="CP069188">
    <property type="protein sequence ID" value="QRV16245.1"/>
    <property type="molecule type" value="Genomic_DNA"/>
</dbReference>
<dbReference type="Pfam" id="PF02784">
    <property type="entry name" value="Orn_Arg_deC_N"/>
    <property type="match status" value="1"/>
</dbReference>
<dbReference type="InterPro" id="IPR002986">
    <property type="entry name" value="DAP_deCOOHase_LysA"/>
</dbReference>
<dbReference type="InterPro" id="IPR022644">
    <property type="entry name" value="De-COase2_N"/>
</dbReference>
<organism evidence="11 12">
    <name type="scientific">Haloterrigena salifodinae</name>
    <dbReference type="NCBI Taxonomy" id="2675099"/>
    <lineage>
        <taxon>Archaea</taxon>
        <taxon>Methanobacteriati</taxon>
        <taxon>Methanobacteriota</taxon>
        <taxon>Stenosarchaea group</taxon>
        <taxon>Halobacteria</taxon>
        <taxon>Halobacteriales</taxon>
        <taxon>Natrialbaceae</taxon>
        <taxon>Haloterrigena</taxon>
    </lineage>
</organism>
<feature type="domain" description="Orn/DAP/Arg decarboxylase 2 N-terminal" evidence="10">
    <location>
        <begin position="38"/>
        <end position="309"/>
    </location>
</feature>
<comment type="function">
    <text evidence="5">Specifically catalyzes the decarboxylation of meso-diaminopimelate (meso-DAP) to L-lysine.</text>
</comment>
<dbReference type="PRINTS" id="PR01181">
    <property type="entry name" value="DAPDCRBXLASE"/>
</dbReference>
<evidence type="ECO:0000313" key="12">
    <source>
        <dbReference type="Proteomes" id="UP000637819"/>
    </source>
</evidence>
<dbReference type="AlphaFoldDB" id="A0A8T8E328"/>
<dbReference type="KEGG" id="hsal:JMJ58_04950"/>
<gene>
    <name evidence="5 11" type="primary">lysA</name>
    <name evidence="11" type="ORF">JMJ58_04950</name>
</gene>
<feature type="region of interest" description="Disordered" evidence="9">
    <location>
        <begin position="453"/>
        <end position="484"/>
    </location>
</feature>
<feature type="binding site" evidence="5">
    <location>
        <begin position="302"/>
        <end position="305"/>
    </location>
    <ligand>
        <name>pyridoxal 5'-phosphate</name>
        <dbReference type="ChEBI" id="CHEBI:597326"/>
    </ligand>
</feature>
<evidence type="ECO:0000256" key="1">
    <source>
        <dbReference type="ARBA" id="ARBA00001933"/>
    </source>
</evidence>
<keyword evidence="3 5" id="KW-0663">Pyridoxal phosphate</keyword>
<dbReference type="Gene3D" id="2.40.37.10">
    <property type="entry name" value="Lyase, Ornithine Decarboxylase, Chain A, domain 1"/>
    <property type="match status" value="1"/>
</dbReference>
<keyword evidence="12" id="KW-1185">Reference proteome</keyword>
<dbReference type="InterPro" id="IPR029066">
    <property type="entry name" value="PLP-binding_barrel"/>
</dbReference>
<evidence type="ECO:0000256" key="7">
    <source>
        <dbReference type="PIRSR" id="PIRSR600183-50"/>
    </source>
</evidence>
<evidence type="ECO:0000259" key="10">
    <source>
        <dbReference type="Pfam" id="PF02784"/>
    </source>
</evidence>
<dbReference type="GeneID" id="62874448"/>
<dbReference type="CDD" id="cd06828">
    <property type="entry name" value="PLPDE_III_DapDC"/>
    <property type="match status" value="1"/>
</dbReference>
<keyword evidence="4 5" id="KW-0456">Lyase</keyword>
<dbReference type="Proteomes" id="UP000637819">
    <property type="component" value="Chromosome"/>
</dbReference>
<evidence type="ECO:0000313" key="11">
    <source>
        <dbReference type="EMBL" id="QRV16245.1"/>
    </source>
</evidence>
<proteinExistence type="inferred from homology"/>
<dbReference type="HAMAP" id="MF_02120">
    <property type="entry name" value="LysA"/>
    <property type="match status" value="1"/>
</dbReference>
<comment type="subunit">
    <text evidence="5">Homodimer.</text>
</comment>
<feature type="binding site" evidence="5">
    <location>
        <position position="305"/>
    </location>
    <ligand>
        <name>substrate</name>
    </ligand>
</feature>
<protein>
    <recommendedName>
        <fullName evidence="5 6">Diaminopimelate decarboxylase</fullName>
        <shortName evidence="5">DAP decarboxylase</shortName>
        <shortName evidence="5">DAPDC</shortName>
        <ecNumber evidence="5 6">4.1.1.20</ecNumber>
    </recommendedName>
</protein>
<keyword evidence="5 8" id="KW-0457">Lysine biosynthesis</keyword>
<feature type="binding site" evidence="5">
    <location>
        <position position="411"/>
    </location>
    <ligand>
        <name>pyridoxal 5'-phosphate</name>
        <dbReference type="ChEBI" id="CHEBI:597326"/>
    </ligand>
</feature>
<evidence type="ECO:0000256" key="9">
    <source>
        <dbReference type="SAM" id="MobiDB-lite"/>
    </source>
</evidence>
<feature type="modified residue" description="N6-(pyridoxal phosphate)lysine" evidence="5 7">
    <location>
        <position position="61"/>
    </location>
</feature>
<dbReference type="PANTHER" id="PTHR43727:SF2">
    <property type="entry name" value="GROUP IV DECARBOXYLASE"/>
    <property type="match status" value="1"/>
</dbReference>
<keyword evidence="2 5" id="KW-0210">Decarboxylase</keyword>